<keyword evidence="4" id="KW-0472">Membrane</keyword>
<dbReference type="InterPro" id="IPR015943">
    <property type="entry name" value="WD40/YVTN_repeat-like_dom_sf"/>
</dbReference>
<comment type="caution">
    <text evidence="6">The sequence shown here is derived from an EMBL/GenBank/DDBJ whole genome shotgun (WGS) entry which is preliminary data.</text>
</comment>
<feature type="region of interest" description="Disordered" evidence="3">
    <location>
        <begin position="355"/>
        <end position="487"/>
    </location>
</feature>
<accession>A0ABP8TTU0</accession>
<feature type="compositionally biased region" description="Low complexity" evidence="3">
    <location>
        <begin position="438"/>
        <end position="450"/>
    </location>
</feature>
<dbReference type="Gene3D" id="2.130.10.10">
    <property type="entry name" value="YVTN repeat-like/Quinoprotein amine dehydrogenase"/>
    <property type="match status" value="1"/>
</dbReference>
<dbReference type="CDD" id="cd00063">
    <property type="entry name" value="FN3"/>
    <property type="match status" value="1"/>
</dbReference>
<organism evidence="6 7">
    <name type="scientific">Actinoallomurus liliacearum</name>
    <dbReference type="NCBI Taxonomy" id="1080073"/>
    <lineage>
        <taxon>Bacteria</taxon>
        <taxon>Bacillati</taxon>
        <taxon>Actinomycetota</taxon>
        <taxon>Actinomycetes</taxon>
        <taxon>Streptosporangiales</taxon>
        <taxon>Thermomonosporaceae</taxon>
        <taxon>Actinoallomurus</taxon>
    </lineage>
</organism>
<feature type="compositionally biased region" description="Low complexity" evidence="3">
    <location>
        <begin position="458"/>
        <end position="467"/>
    </location>
</feature>
<dbReference type="SMART" id="SM00060">
    <property type="entry name" value="FN3"/>
    <property type="match status" value="2"/>
</dbReference>
<dbReference type="InterPro" id="IPR003961">
    <property type="entry name" value="FN3_dom"/>
</dbReference>
<reference evidence="7" key="1">
    <citation type="journal article" date="2019" name="Int. J. Syst. Evol. Microbiol.">
        <title>The Global Catalogue of Microorganisms (GCM) 10K type strain sequencing project: providing services to taxonomists for standard genome sequencing and annotation.</title>
        <authorList>
            <consortium name="The Broad Institute Genomics Platform"/>
            <consortium name="The Broad Institute Genome Sequencing Center for Infectious Disease"/>
            <person name="Wu L."/>
            <person name="Ma J."/>
        </authorList>
    </citation>
    <scope>NUCLEOTIDE SEQUENCE [LARGE SCALE GENOMIC DNA]</scope>
    <source>
        <strain evidence="7">JCM 17938</strain>
    </source>
</reference>
<dbReference type="RefSeq" id="WP_345364344.1">
    <property type="nucleotide sequence ID" value="NZ_BAABHJ010000031.1"/>
</dbReference>
<keyword evidence="1" id="KW-0326">Glycosidase</keyword>
<dbReference type="InterPro" id="IPR013783">
    <property type="entry name" value="Ig-like_fold"/>
</dbReference>
<dbReference type="EMBL" id="BAABHJ010000031">
    <property type="protein sequence ID" value="GAA4616038.1"/>
    <property type="molecule type" value="Genomic_DNA"/>
</dbReference>
<dbReference type="SUPFAM" id="SSF49265">
    <property type="entry name" value="Fibronectin type III"/>
    <property type="match status" value="1"/>
</dbReference>
<feature type="domain" description="Fibronectin type-III" evidence="5">
    <location>
        <begin position="473"/>
        <end position="562"/>
    </location>
</feature>
<sequence>MSGERRFFRRDRLTGLIAIGAVGVLCVAAVVFGVGMASAKYHLADVGGWLTSSKKGELVHVNGLSGKVDGKVTLSGTAGHKMRVIQQNGVVLIVDETTGVVSRVDPAHLNVVQGVSYRGAAGMQVVSGSGAAYALDQVKGSVQRLDPMTLATQGDPISLTGPLGSAAIDGNATLWVPVPANGQAASVQNGRTGQPIGVGRAGDDLSLTIAAGSAVVTDFTTAESLVLGDGGVRVKIKLPSIVAQLGKGKVTAPPTTTEGQLVPLLAGKSLIVVNSGSGSVSSVSLQLPQHQLTTPQVLGQRVYIPDQTSGSLLVYDSATNRMAPQVPVTGKPGTLEAFVKDGLLWVNNPDSPKGVVVDGSGAHKPVQKYTGKVPGGAENPIPKGTDDGQDNTGQDNGDHGDNGNTGQDNGGNDNGGKDKGGHGRLPTPRLPIHPTLPKPTIKLPTKSPKPSFTPPKTPTAHPTDTPKVTPPNKPTNLRAAAQPDGSIKVDFQPGGGGKATGYKLITPSGLTATPAKIAADGPDYTFTAKGGTCGTEYVFAVAATYQNGDHESDVESDQSDPTLSCTQPDAPSGVTGTGTTQGAKISWQAPPNAKGVTYRLQVSGPKSYTKSNFSGTSVTIPSIWKNGSYSIRVTASNGAGGKTASVTRTLTGPSHTYGIHNGGNPQDISYMWSQASSGSGIVEKIKNANSQTVVVDCQKIGTQYNHPNGKAAFSGKLYDHLNHNGRIGYMIGYLPNTPHSPWQELAGPTIWECAG</sequence>
<feature type="compositionally biased region" description="Polar residues" evidence="3">
    <location>
        <begin position="559"/>
        <end position="569"/>
    </location>
</feature>
<dbReference type="InterPro" id="IPR036116">
    <property type="entry name" value="FN3_sf"/>
</dbReference>
<dbReference type="InterPro" id="IPR011048">
    <property type="entry name" value="Haem_d1_sf"/>
</dbReference>
<evidence type="ECO:0000259" key="5">
    <source>
        <dbReference type="PROSITE" id="PS50853"/>
    </source>
</evidence>
<feature type="compositionally biased region" description="Pro residues" evidence="3">
    <location>
        <begin position="428"/>
        <end position="437"/>
    </location>
</feature>
<evidence type="ECO:0000256" key="2">
    <source>
        <dbReference type="ARBA" id="ARBA00023326"/>
    </source>
</evidence>
<dbReference type="Proteomes" id="UP001500212">
    <property type="component" value="Unassembled WGS sequence"/>
</dbReference>
<name>A0ABP8TTU0_9ACTN</name>
<feature type="region of interest" description="Disordered" evidence="3">
    <location>
        <begin position="549"/>
        <end position="588"/>
    </location>
</feature>
<keyword evidence="2" id="KW-0119">Carbohydrate metabolism</keyword>
<protein>
    <recommendedName>
        <fullName evidence="5">Fibronectin type-III domain-containing protein</fullName>
    </recommendedName>
</protein>
<gene>
    <name evidence="6" type="ORF">GCM10023195_71090</name>
</gene>
<keyword evidence="2" id="KW-0624">Polysaccharide degradation</keyword>
<evidence type="ECO:0000256" key="4">
    <source>
        <dbReference type="SAM" id="Phobius"/>
    </source>
</evidence>
<feature type="domain" description="Fibronectin type-III" evidence="5">
    <location>
        <begin position="567"/>
        <end position="654"/>
    </location>
</feature>
<proteinExistence type="predicted"/>
<evidence type="ECO:0000313" key="6">
    <source>
        <dbReference type="EMBL" id="GAA4616038.1"/>
    </source>
</evidence>
<keyword evidence="7" id="KW-1185">Reference proteome</keyword>
<keyword evidence="4" id="KW-1133">Transmembrane helix</keyword>
<keyword evidence="4" id="KW-0812">Transmembrane</keyword>
<evidence type="ECO:0000256" key="3">
    <source>
        <dbReference type="SAM" id="MobiDB-lite"/>
    </source>
</evidence>
<dbReference type="PROSITE" id="PS50853">
    <property type="entry name" value="FN3"/>
    <property type="match status" value="2"/>
</dbReference>
<feature type="transmembrane region" description="Helical" evidence="4">
    <location>
        <begin position="12"/>
        <end position="36"/>
    </location>
</feature>
<evidence type="ECO:0000313" key="7">
    <source>
        <dbReference type="Proteomes" id="UP001500212"/>
    </source>
</evidence>
<keyword evidence="1" id="KW-0378">Hydrolase</keyword>
<evidence type="ECO:0000256" key="1">
    <source>
        <dbReference type="ARBA" id="ARBA00023295"/>
    </source>
</evidence>
<dbReference type="SUPFAM" id="SSF51004">
    <property type="entry name" value="C-terminal (heme d1) domain of cytochrome cd1-nitrite reductase"/>
    <property type="match status" value="1"/>
</dbReference>
<dbReference type="Gene3D" id="2.60.40.10">
    <property type="entry name" value="Immunoglobulins"/>
    <property type="match status" value="2"/>
</dbReference>